<accession>A0A377ATY6</accession>
<name>A0A377ATY6_ECOLX</name>
<dbReference type="SUPFAM" id="SSF53474">
    <property type="entry name" value="alpha/beta-Hydrolases"/>
    <property type="match status" value="1"/>
</dbReference>
<evidence type="ECO:0000313" key="4">
    <source>
        <dbReference type="EMBL" id="STL33941.1"/>
    </source>
</evidence>
<keyword evidence="1 2" id="KW-0378">Hydrolase</keyword>
<dbReference type="InterPro" id="IPR035959">
    <property type="entry name" value="RutC-like_sf"/>
</dbReference>
<dbReference type="Proteomes" id="UP000254052">
    <property type="component" value="Unassembled WGS sequence"/>
</dbReference>
<evidence type="ECO:0000313" key="5">
    <source>
        <dbReference type="Proteomes" id="UP000254052"/>
    </source>
</evidence>
<dbReference type="PANTHER" id="PTHR43798">
    <property type="entry name" value="MONOACYLGLYCEROL LIPASE"/>
    <property type="match status" value="1"/>
</dbReference>
<dbReference type="HAMAP" id="MF_00832">
    <property type="entry name" value="RutD"/>
    <property type="match status" value="1"/>
</dbReference>
<dbReference type="InterPro" id="IPR006175">
    <property type="entry name" value="YjgF/YER057c/UK114"/>
</dbReference>
<dbReference type="NCBIfam" id="TIGR03611">
    <property type="entry name" value="RutD"/>
    <property type="match status" value="1"/>
</dbReference>
<dbReference type="AlphaFoldDB" id="A0A377ATY6"/>
<dbReference type="EC" id="3.5.1.-" evidence="2"/>
<feature type="domain" description="AB hydrolase-1" evidence="3">
    <location>
        <begin position="154"/>
        <end position="380"/>
    </location>
</feature>
<gene>
    <name evidence="2 4" type="primary">rutD</name>
    <name evidence="4" type="ORF">NCTC9962_01946</name>
</gene>
<dbReference type="SUPFAM" id="SSF55298">
    <property type="entry name" value="YjgF-like"/>
    <property type="match status" value="1"/>
</dbReference>
<sequence>MLVSLKEFNDAKIRNYSRWQQRTAGPLRSRHAADGVVYVSGTLAFDQHNNVLFADDPKAQTRHVLEIIRKVIETAGGTMADVTFNSIFITDWKNYAAINEIYAEFFPGDKPARFCIQCGLVNLTRWWKSPQLRISPSEAAMKLSLSPPPYADAPVVVLISGLGGSGSYWLPQLAVLEQEYQVVCYDQRGTGNNPDTLAEDYSIAQMAAELHQALVAAGIEHYAVVGHALGALVGMQLALDYPASVTVLISVNGWLRINAHTRRCFQVRERLLYSGGAQAWVEAQPLFLYPADWMAARAPRLEAEDALALAHFQGKNNLLRRLNALKRADFSHHADRIRCPVQIICASDDLLVPSACSSELHAALPDSQKMVMRYGGHACNVTDPETFNALLLNGLGQPVTSP</sequence>
<dbReference type="InterPro" id="IPR000073">
    <property type="entry name" value="AB_hydrolase_1"/>
</dbReference>
<protein>
    <recommendedName>
        <fullName evidence="2">Putative carbamate hydrolase RutD</fullName>
        <ecNumber evidence="2">3.5.1.-</ecNumber>
    </recommendedName>
    <alternativeName>
        <fullName evidence="2">Aminohydrolase</fullName>
    </alternativeName>
</protein>
<proteinExistence type="inferred from homology"/>
<dbReference type="Pfam" id="PF00561">
    <property type="entry name" value="Abhydrolase_1"/>
    <property type="match status" value="1"/>
</dbReference>
<dbReference type="Gene3D" id="3.40.50.1820">
    <property type="entry name" value="alpha/beta hydrolase"/>
    <property type="match status" value="1"/>
</dbReference>
<comment type="catalytic activity">
    <reaction evidence="2">
        <text>carbamate + 2 H(+) = NH4(+) + CO2</text>
        <dbReference type="Rhea" id="RHEA:15649"/>
        <dbReference type="ChEBI" id="CHEBI:13941"/>
        <dbReference type="ChEBI" id="CHEBI:15378"/>
        <dbReference type="ChEBI" id="CHEBI:16526"/>
        <dbReference type="ChEBI" id="CHEBI:28938"/>
    </reaction>
</comment>
<dbReference type="Gene3D" id="3.30.1330.40">
    <property type="entry name" value="RutC-like"/>
    <property type="match status" value="1"/>
</dbReference>
<dbReference type="InterPro" id="IPR029058">
    <property type="entry name" value="AB_hydrolase_fold"/>
</dbReference>
<organism evidence="4 5">
    <name type="scientific">Escherichia coli</name>
    <dbReference type="NCBI Taxonomy" id="562"/>
    <lineage>
        <taxon>Bacteria</taxon>
        <taxon>Pseudomonadati</taxon>
        <taxon>Pseudomonadota</taxon>
        <taxon>Gammaproteobacteria</taxon>
        <taxon>Enterobacterales</taxon>
        <taxon>Enterobacteriaceae</taxon>
        <taxon>Escherichia</taxon>
    </lineage>
</organism>
<evidence type="ECO:0000256" key="2">
    <source>
        <dbReference type="HAMAP-Rule" id="MF_00832"/>
    </source>
</evidence>
<dbReference type="InterPro" id="IPR019913">
    <property type="entry name" value="Pyrimidine_utilisation_RutD"/>
</dbReference>
<evidence type="ECO:0000256" key="1">
    <source>
        <dbReference type="ARBA" id="ARBA00022801"/>
    </source>
</evidence>
<evidence type="ECO:0000259" key="3">
    <source>
        <dbReference type="Pfam" id="PF00561"/>
    </source>
</evidence>
<dbReference type="GO" id="GO:0019740">
    <property type="term" value="P:nitrogen utilization"/>
    <property type="evidence" value="ECO:0007669"/>
    <property type="project" value="UniProtKB-UniRule"/>
</dbReference>
<comment type="similarity">
    <text evidence="2">Belongs to the AB hydrolase superfamily. Hydrolase RutD family.</text>
</comment>
<dbReference type="CDD" id="cd00448">
    <property type="entry name" value="YjgF_YER057c_UK114_family"/>
    <property type="match status" value="1"/>
</dbReference>
<dbReference type="EMBL" id="UGED01000006">
    <property type="protein sequence ID" value="STL33941.1"/>
    <property type="molecule type" value="Genomic_DNA"/>
</dbReference>
<comment type="function">
    <text evidence="2">Involved in pyrimidine catabolism. May facilitate the hydrolysis of carbamate, a reaction that can also occur spontaneously.</text>
</comment>
<dbReference type="GO" id="GO:0016811">
    <property type="term" value="F:hydrolase activity, acting on carbon-nitrogen (but not peptide) bonds, in linear amides"/>
    <property type="evidence" value="ECO:0007669"/>
    <property type="project" value="InterPro"/>
</dbReference>
<dbReference type="Pfam" id="PF01042">
    <property type="entry name" value="Ribonuc_L-PSP"/>
    <property type="match status" value="1"/>
</dbReference>
<dbReference type="GO" id="GO:0006212">
    <property type="term" value="P:uracil catabolic process"/>
    <property type="evidence" value="ECO:0007669"/>
    <property type="project" value="UniProtKB-UniRule"/>
</dbReference>
<dbReference type="InterPro" id="IPR050266">
    <property type="entry name" value="AB_hydrolase_sf"/>
</dbReference>
<reference evidence="4 5" key="1">
    <citation type="submission" date="2018-06" db="EMBL/GenBank/DDBJ databases">
        <authorList>
            <consortium name="Pathogen Informatics"/>
            <person name="Doyle S."/>
        </authorList>
    </citation>
    <scope>NUCLEOTIDE SEQUENCE [LARGE SCALE GENOMIC DNA]</scope>
    <source>
        <strain evidence="4 5">NCTC9962</strain>
    </source>
</reference>